<dbReference type="Gene3D" id="3.90.550.10">
    <property type="entry name" value="Spore Coat Polysaccharide Biosynthesis Protein SpsA, Chain A"/>
    <property type="match status" value="1"/>
</dbReference>
<reference evidence="2 3" key="1">
    <citation type="submission" date="2017-11" db="EMBL/GenBank/DDBJ databases">
        <title>Draft genome sequence of Mitsuaria sp. HWN-4.</title>
        <authorList>
            <person name="Gundlapally S.R."/>
        </authorList>
    </citation>
    <scope>NUCLEOTIDE SEQUENCE [LARGE SCALE GENOMIC DNA]</scope>
    <source>
        <strain evidence="2 3">HWN-4</strain>
    </source>
</reference>
<dbReference type="AlphaFoldDB" id="A0A2G9CBS0"/>
<dbReference type="CDD" id="cd00761">
    <property type="entry name" value="Glyco_tranf_GTA_type"/>
    <property type="match status" value="1"/>
</dbReference>
<dbReference type="SUPFAM" id="SSF53448">
    <property type="entry name" value="Nucleotide-diphospho-sugar transferases"/>
    <property type="match status" value="1"/>
</dbReference>
<dbReference type="EMBL" id="PEOG01000015">
    <property type="protein sequence ID" value="PIM53888.1"/>
    <property type="molecule type" value="Genomic_DNA"/>
</dbReference>
<sequence length="347" mass="39010">MTEDAGAPPPWLSVLIPVHNVKDYLRECLDSVLAQADDGIEVLMVDDCSTDGSDALVRELVAAHASGPVRVWGLFHAQNQGLSGARNTMLQAARGDYVWFLDSDDYLMPGAIPRLRAVIREHAPSLVLCDFFMLRERVKLKHKLRGEMHRRTFFGPERQLLRAPSRLLRGLFEAGQMHSWSKIARRSLWGEQLRFPVGRYFEDMATTPFLALLADTAWYEPAVWVAYRQRQGSILATPNLTKAEHLAHALANLRDAAAGKGLDDDALFAWAHFAARNFIGASRMADKALPEGCTSAVAMFRQAFEEASPIALRELDRAYKRRGWFVRALRLRYWLRRAEGPRAAAAA</sequence>
<dbReference type="InterPro" id="IPR029044">
    <property type="entry name" value="Nucleotide-diphossugar_trans"/>
</dbReference>
<organism evidence="2 3">
    <name type="scientific">Roseateles chitinivorans</name>
    <dbReference type="NCBI Taxonomy" id="2917965"/>
    <lineage>
        <taxon>Bacteria</taxon>
        <taxon>Pseudomonadati</taxon>
        <taxon>Pseudomonadota</taxon>
        <taxon>Betaproteobacteria</taxon>
        <taxon>Burkholderiales</taxon>
        <taxon>Sphaerotilaceae</taxon>
        <taxon>Roseateles</taxon>
    </lineage>
</organism>
<evidence type="ECO:0000313" key="2">
    <source>
        <dbReference type="EMBL" id="PIM53888.1"/>
    </source>
</evidence>
<comment type="caution">
    <text evidence="2">The sequence shown here is derived from an EMBL/GenBank/DDBJ whole genome shotgun (WGS) entry which is preliminary data.</text>
</comment>
<protein>
    <submittedName>
        <fullName evidence="2">Glycosyl transferase family 2</fullName>
    </submittedName>
</protein>
<dbReference type="OrthoDB" id="9815923at2"/>
<keyword evidence="3" id="KW-1185">Reference proteome</keyword>
<keyword evidence="2" id="KW-0808">Transferase</keyword>
<evidence type="ECO:0000313" key="3">
    <source>
        <dbReference type="Proteomes" id="UP000231501"/>
    </source>
</evidence>
<dbReference type="GO" id="GO:0016758">
    <property type="term" value="F:hexosyltransferase activity"/>
    <property type="evidence" value="ECO:0007669"/>
    <property type="project" value="UniProtKB-ARBA"/>
</dbReference>
<dbReference type="PANTHER" id="PTHR22916">
    <property type="entry name" value="GLYCOSYLTRANSFERASE"/>
    <property type="match status" value="1"/>
</dbReference>
<accession>A0A2G9CBS0</accession>
<feature type="domain" description="Glycosyltransferase 2-like" evidence="1">
    <location>
        <begin position="13"/>
        <end position="149"/>
    </location>
</feature>
<dbReference type="Pfam" id="PF00535">
    <property type="entry name" value="Glycos_transf_2"/>
    <property type="match status" value="1"/>
</dbReference>
<gene>
    <name evidence="2" type="ORF">CS062_07090</name>
</gene>
<evidence type="ECO:0000259" key="1">
    <source>
        <dbReference type="Pfam" id="PF00535"/>
    </source>
</evidence>
<dbReference type="PANTHER" id="PTHR22916:SF3">
    <property type="entry name" value="UDP-GLCNAC:BETAGAL BETA-1,3-N-ACETYLGLUCOSAMINYLTRANSFERASE-LIKE PROTEIN 1"/>
    <property type="match status" value="1"/>
</dbReference>
<dbReference type="InterPro" id="IPR001173">
    <property type="entry name" value="Glyco_trans_2-like"/>
</dbReference>
<dbReference type="Proteomes" id="UP000231501">
    <property type="component" value="Unassembled WGS sequence"/>
</dbReference>
<name>A0A2G9CBS0_9BURK</name>
<proteinExistence type="predicted"/>